<gene>
    <name evidence="4" type="ORF">VITFI_CDS3193</name>
</gene>
<dbReference type="PROSITE" id="PS52050">
    <property type="entry name" value="WYL"/>
    <property type="match status" value="1"/>
</dbReference>
<dbReference type="InterPro" id="IPR051534">
    <property type="entry name" value="CBASS_pafABC_assoc_protein"/>
</dbReference>
<dbReference type="AlphaFoldDB" id="A0A221KJF6"/>
<dbReference type="InterPro" id="IPR016634">
    <property type="entry name" value="CapW-like"/>
</dbReference>
<name>A0A221KJF6_VITFI</name>
<protein>
    <submittedName>
        <fullName evidence="4">Uncharacterized protein</fullName>
    </submittedName>
</protein>
<sequence length="299" mass="33650">MQADPAAELPQSQRDRLKHIELRLRFLGEVRRPDLMQRFGIQSATASRDLALYKELAPENVDYESRGKRYLLGAGFSPLFAVPSAQVLGWLTEQLGDATAPSSEALLPCLMPSRLSYPVLDTLACITRAIHMGQVLSIDYRSVSSGESSREIVPFALLDTGLRWHVRAFDRKSQTFRDFVLTRISKPTQKLGDEAARHELPEQDVQWTRIVELDLVPHPDQPHPEVTHMDYDMPDGVLRLKLRAALAGYALRKWRVDCSPGHSLRGPEYRLWLKDHLALYGVETAVSAPGYPSSKAEAQ</sequence>
<feature type="domain" description="WYL" evidence="1">
    <location>
        <begin position="122"/>
        <end position="187"/>
    </location>
</feature>
<evidence type="ECO:0000313" key="4">
    <source>
        <dbReference type="EMBL" id="ASM78970.1"/>
    </source>
</evidence>
<dbReference type="InterPro" id="IPR026881">
    <property type="entry name" value="WYL_dom"/>
</dbReference>
<feature type="domain" description="DNA-binding transcriptional repressor CapW winged helix-turn-helix" evidence="3">
    <location>
        <begin position="13"/>
        <end position="86"/>
    </location>
</feature>
<dbReference type="Pfam" id="PF26107">
    <property type="entry name" value="BrxR_CTD"/>
    <property type="match status" value="1"/>
</dbReference>
<dbReference type="KEGG" id="vff:VITFI_CDS3193"/>
<dbReference type="Pfam" id="PF26109">
    <property type="entry name" value="WHD_BrxR"/>
    <property type="match status" value="1"/>
</dbReference>
<dbReference type="InterPro" id="IPR059019">
    <property type="entry name" value="WHD_CapW"/>
</dbReference>
<evidence type="ECO:0000313" key="5">
    <source>
        <dbReference type="Proteomes" id="UP000199729"/>
    </source>
</evidence>
<keyword evidence="5" id="KW-1185">Reference proteome</keyword>
<evidence type="ECO:0000259" key="3">
    <source>
        <dbReference type="Pfam" id="PF26109"/>
    </source>
</evidence>
<dbReference type="PANTHER" id="PTHR34580:SF3">
    <property type="entry name" value="PROTEIN PAFB"/>
    <property type="match status" value="1"/>
</dbReference>
<organism evidence="4 5">
    <name type="scientific">Vitreoscilla filiformis</name>
    <dbReference type="NCBI Taxonomy" id="63"/>
    <lineage>
        <taxon>Bacteria</taxon>
        <taxon>Pseudomonadati</taxon>
        <taxon>Pseudomonadota</taxon>
        <taxon>Betaproteobacteria</taxon>
        <taxon>Neisseriales</taxon>
        <taxon>Neisseriaceae</taxon>
        <taxon>Vitreoscilla</taxon>
    </lineage>
</organism>
<dbReference type="RefSeq" id="WP_089417828.1">
    <property type="nucleotide sequence ID" value="NZ_CP022423.1"/>
</dbReference>
<dbReference type="Proteomes" id="UP000199729">
    <property type="component" value="Chromosome"/>
</dbReference>
<evidence type="ECO:0000259" key="2">
    <source>
        <dbReference type="Pfam" id="PF26107"/>
    </source>
</evidence>
<proteinExistence type="predicted"/>
<dbReference type="Pfam" id="PF13280">
    <property type="entry name" value="WYL"/>
    <property type="match status" value="1"/>
</dbReference>
<reference evidence="4 5" key="1">
    <citation type="submission" date="2017-07" db="EMBL/GenBank/DDBJ databases">
        <title>Complete Genome Sequence of the cosmetic ferment Vitreoscilla filiformis (ATCC15551).</title>
        <authorList>
            <person name="Contreras S."/>
            <person name="Sagory-Zalkind P."/>
            <person name="Blanquart H."/>
            <person name="Iltis A."/>
            <person name="Morand S.C."/>
        </authorList>
    </citation>
    <scope>NUCLEOTIDE SEQUENCE [LARGE SCALE GENOMIC DNA]</scope>
    <source>
        <strain evidence="4 5">ATCC 15551</strain>
    </source>
</reference>
<feature type="domain" description="DNA-binding transcriptional repressor CapW C-terminal dimerisation" evidence="2">
    <location>
        <begin position="210"/>
        <end position="275"/>
    </location>
</feature>
<dbReference type="PANTHER" id="PTHR34580">
    <property type="match status" value="1"/>
</dbReference>
<evidence type="ECO:0000259" key="1">
    <source>
        <dbReference type="Pfam" id="PF13280"/>
    </source>
</evidence>
<dbReference type="PIRSF" id="PIRSF015558">
    <property type="entry name" value="Txn_reg_DeoR_prd"/>
    <property type="match status" value="1"/>
</dbReference>
<dbReference type="OrthoDB" id="6400324at2"/>
<accession>A0A221KJF6</accession>
<dbReference type="InterPro" id="IPR059020">
    <property type="entry name" value="CapW_CTD"/>
</dbReference>
<dbReference type="EMBL" id="CP022423">
    <property type="protein sequence ID" value="ASM78970.1"/>
    <property type="molecule type" value="Genomic_DNA"/>
</dbReference>